<protein>
    <submittedName>
        <fullName evidence="1">Uncharacterized protein</fullName>
    </submittedName>
</protein>
<comment type="caution">
    <text evidence="1">The sequence shown here is derived from an EMBL/GenBank/DDBJ whole genome shotgun (WGS) entry which is preliminary data.</text>
</comment>
<evidence type="ECO:0000313" key="1">
    <source>
        <dbReference type="EMBL" id="TCC33876.1"/>
    </source>
</evidence>
<dbReference type="Proteomes" id="UP000293342">
    <property type="component" value="Unassembled WGS sequence"/>
</dbReference>
<sequence length="100" mass="11213">MTDPAAGPASRYSAFGENFDNVPTAMVFDAFTETAASLSSRYMRLSDESTTTAETEAWWTKVLALRDAQRDVPADDRAALIEHIQRWRTELKTLETRARG</sequence>
<dbReference type="AlphaFoldDB" id="A0A4R0IQZ2"/>
<organism evidence="1 2">
    <name type="scientific">Kribbella capetownensis</name>
    <dbReference type="NCBI Taxonomy" id="1572659"/>
    <lineage>
        <taxon>Bacteria</taxon>
        <taxon>Bacillati</taxon>
        <taxon>Actinomycetota</taxon>
        <taxon>Actinomycetes</taxon>
        <taxon>Propionibacteriales</taxon>
        <taxon>Kribbellaceae</taxon>
        <taxon>Kribbella</taxon>
    </lineage>
</organism>
<name>A0A4R0IQZ2_9ACTN</name>
<reference evidence="1 2" key="1">
    <citation type="submission" date="2019-02" db="EMBL/GenBank/DDBJ databases">
        <title>Kribbella capetownensis sp. nov. and Kribbella speibonae sp. nov., isolated from soil.</title>
        <authorList>
            <person name="Curtis S.M."/>
            <person name="Norton I."/>
            <person name="Everest G.J."/>
            <person name="Meyers P.R."/>
        </authorList>
    </citation>
    <scope>NUCLEOTIDE SEQUENCE [LARGE SCALE GENOMIC DNA]</scope>
    <source>
        <strain evidence="1 2">YM53</strain>
    </source>
</reference>
<proteinExistence type="predicted"/>
<keyword evidence="2" id="KW-1185">Reference proteome</keyword>
<accession>A0A4R0IQZ2</accession>
<evidence type="ECO:0000313" key="2">
    <source>
        <dbReference type="Proteomes" id="UP000293342"/>
    </source>
</evidence>
<dbReference type="RefSeq" id="WP_131519363.1">
    <property type="nucleotide sequence ID" value="NZ_SJKD01000019.1"/>
</dbReference>
<gene>
    <name evidence="1" type="ORF">E0H75_42215</name>
</gene>
<dbReference type="EMBL" id="SJKD01000019">
    <property type="protein sequence ID" value="TCC33876.1"/>
    <property type="molecule type" value="Genomic_DNA"/>
</dbReference>
<dbReference type="OrthoDB" id="5197403at2"/>